<evidence type="ECO:0000313" key="2">
    <source>
        <dbReference type="EMBL" id="OAH58440.1"/>
    </source>
</evidence>
<proteinExistence type="predicted"/>
<dbReference type="Proteomes" id="UP000077271">
    <property type="component" value="Unassembled WGS sequence"/>
</dbReference>
<sequence length="186" mass="20613">MNKKQFLNSLDESLQKLSSDERQDILQDFEEHFANGIAEGKSEEHISASLGSPNHIAKELLASYLLEKAEKTETTGNIIRAMWAVIGLGFFNVVIVLGPFIAIAALVFAGWASSIAFIASPLLVFMNVILNPDTFILFDLFFSMMLCGLGLFIAVGMFFITKALIRGFVRYLKFNTKMVKGGLKHV</sequence>
<dbReference type="RefSeq" id="WP_063974592.1">
    <property type="nucleotide sequence ID" value="NZ_LQWZ01000009.1"/>
</dbReference>
<dbReference type="Pfam" id="PF22564">
    <property type="entry name" value="HAAS"/>
    <property type="match status" value="1"/>
</dbReference>
<accession>A0A177KYK9</accession>
<feature type="transmembrane region" description="Helical" evidence="1">
    <location>
        <begin position="108"/>
        <end position="130"/>
    </location>
</feature>
<reference evidence="2 3" key="1">
    <citation type="submission" date="2016-01" db="EMBL/GenBank/DDBJ databases">
        <title>Investigation of taxonomic status of Bacillus aminovorans.</title>
        <authorList>
            <person name="Verma A."/>
            <person name="Pal Y."/>
            <person name="Krishnamurthi S."/>
        </authorList>
    </citation>
    <scope>NUCLEOTIDE SEQUENCE [LARGE SCALE GENOMIC DNA]</scope>
    <source>
        <strain evidence="2 3">DSM 4337</strain>
    </source>
</reference>
<organism evidence="2 3">
    <name type="scientific">Domibacillus aminovorans</name>
    <dbReference type="NCBI Taxonomy" id="29332"/>
    <lineage>
        <taxon>Bacteria</taxon>
        <taxon>Bacillati</taxon>
        <taxon>Bacillota</taxon>
        <taxon>Bacilli</taxon>
        <taxon>Bacillales</taxon>
        <taxon>Bacillaceae</taxon>
        <taxon>Domibacillus</taxon>
    </lineage>
</organism>
<gene>
    <name evidence="2" type="ORF">AWH48_17810</name>
</gene>
<dbReference type="AlphaFoldDB" id="A0A177KYK9"/>
<dbReference type="EMBL" id="LQWZ01000009">
    <property type="protein sequence ID" value="OAH58440.1"/>
    <property type="molecule type" value="Genomic_DNA"/>
</dbReference>
<keyword evidence="1" id="KW-0812">Transmembrane</keyword>
<keyword evidence="1" id="KW-1133">Transmembrane helix</keyword>
<dbReference type="OrthoDB" id="9804829at2"/>
<keyword evidence="1" id="KW-0472">Membrane</keyword>
<evidence type="ECO:0000256" key="1">
    <source>
        <dbReference type="SAM" id="Phobius"/>
    </source>
</evidence>
<protein>
    <recommendedName>
        <fullName evidence="4">DUF1700 domain-containing protein</fullName>
    </recommendedName>
</protein>
<evidence type="ECO:0008006" key="4">
    <source>
        <dbReference type="Google" id="ProtNLM"/>
    </source>
</evidence>
<comment type="caution">
    <text evidence="2">The sequence shown here is derived from an EMBL/GenBank/DDBJ whole genome shotgun (WGS) entry which is preliminary data.</text>
</comment>
<feature type="transmembrane region" description="Helical" evidence="1">
    <location>
        <begin position="81"/>
        <end position="102"/>
    </location>
</feature>
<feature type="transmembrane region" description="Helical" evidence="1">
    <location>
        <begin position="137"/>
        <end position="160"/>
    </location>
</feature>
<name>A0A177KYK9_9BACI</name>
<evidence type="ECO:0000313" key="3">
    <source>
        <dbReference type="Proteomes" id="UP000077271"/>
    </source>
</evidence>